<sequence>MPRGRHYGRQRCKSSKKAINSQSSTLLKRKIVTLRHILVISHT</sequence>
<reference evidence="3" key="1">
    <citation type="submission" date="2016-01" db="EMBL/GenBank/DDBJ databases">
        <authorList>
            <person name="Mitreva M."/>
            <person name="Pepin K.H."/>
            <person name="Mihindukulasuriya K.A."/>
            <person name="Fulton R."/>
            <person name="Fronick C."/>
            <person name="O'Laughlin M."/>
            <person name="Miner T."/>
            <person name="Herter B."/>
            <person name="Rosa B.A."/>
            <person name="Cordes M."/>
            <person name="Tomlinson C."/>
            <person name="Wollam A."/>
            <person name="Palsikar V.B."/>
            <person name="Mardis E.R."/>
            <person name="Wilson R.K."/>
        </authorList>
    </citation>
    <scope>NUCLEOTIDE SEQUENCE [LARGE SCALE GENOMIC DNA]</scope>
    <source>
        <strain evidence="3">MJR7716</strain>
    </source>
</reference>
<feature type="region of interest" description="Disordered" evidence="1">
    <location>
        <begin position="1"/>
        <end position="21"/>
    </location>
</feature>
<keyword evidence="3" id="KW-1185">Reference proteome</keyword>
<gene>
    <name evidence="2" type="ORF">HMPREF3226_02181</name>
</gene>
<proteinExistence type="predicted"/>
<evidence type="ECO:0000313" key="2">
    <source>
        <dbReference type="EMBL" id="KXA34716.1"/>
    </source>
</evidence>
<dbReference type="AlphaFoldDB" id="A0A133PXH7"/>
<organism evidence="2 3">
    <name type="scientific">Prevotella corporis</name>
    <dbReference type="NCBI Taxonomy" id="28128"/>
    <lineage>
        <taxon>Bacteria</taxon>
        <taxon>Pseudomonadati</taxon>
        <taxon>Bacteroidota</taxon>
        <taxon>Bacteroidia</taxon>
        <taxon>Bacteroidales</taxon>
        <taxon>Prevotellaceae</taxon>
        <taxon>Prevotella</taxon>
    </lineage>
</organism>
<dbReference type="PATRIC" id="fig|28128.5.peg.2245"/>
<accession>A0A133PXH7</accession>
<dbReference type="EMBL" id="LRQG01000197">
    <property type="protein sequence ID" value="KXA34716.1"/>
    <property type="molecule type" value="Genomic_DNA"/>
</dbReference>
<dbReference type="STRING" id="28128.HMPREF3226_02181"/>
<feature type="compositionally biased region" description="Basic residues" evidence="1">
    <location>
        <begin position="1"/>
        <end position="16"/>
    </location>
</feature>
<evidence type="ECO:0000256" key="1">
    <source>
        <dbReference type="SAM" id="MobiDB-lite"/>
    </source>
</evidence>
<comment type="caution">
    <text evidence="2">The sequence shown here is derived from an EMBL/GenBank/DDBJ whole genome shotgun (WGS) entry which is preliminary data.</text>
</comment>
<protein>
    <submittedName>
        <fullName evidence="2">Uncharacterized protein</fullName>
    </submittedName>
</protein>
<name>A0A133PXH7_9BACT</name>
<dbReference type="Proteomes" id="UP000070533">
    <property type="component" value="Unassembled WGS sequence"/>
</dbReference>
<evidence type="ECO:0000313" key="3">
    <source>
        <dbReference type="Proteomes" id="UP000070533"/>
    </source>
</evidence>